<proteinExistence type="predicted"/>
<organism evidence="6 7">
    <name type="scientific">Litoribrevibacter euphylliae</name>
    <dbReference type="NCBI Taxonomy" id="1834034"/>
    <lineage>
        <taxon>Bacteria</taxon>
        <taxon>Pseudomonadati</taxon>
        <taxon>Pseudomonadota</taxon>
        <taxon>Gammaproteobacteria</taxon>
        <taxon>Oceanospirillales</taxon>
        <taxon>Oceanospirillaceae</taxon>
        <taxon>Litoribrevibacter</taxon>
    </lineage>
</organism>
<reference evidence="7" key="1">
    <citation type="journal article" date="2019" name="Int. J. Syst. Evol. Microbiol.">
        <title>The Global Catalogue of Microorganisms (GCM) 10K type strain sequencing project: providing services to taxonomists for standard genome sequencing and annotation.</title>
        <authorList>
            <consortium name="The Broad Institute Genomics Platform"/>
            <consortium name="The Broad Institute Genome Sequencing Center for Infectious Disease"/>
            <person name="Wu L."/>
            <person name="Ma J."/>
        </authorList>
    </citation>
    <scope>NUCLEOTIDE SEQUENCE [LARGE SCALE GENOMIC DNA]</scope>
    <source>
        <strain evidence="7">KCTC 52438</strain>
    </source>
</reference>
<comment type="catalytic activity">
    <reaction evidence="2">
        <text>2 GTP = 3',3'-c-di-GMP + 2 diphosphate</text>
        <dbReference type="Rhea" id="RHEA:24898"/>
        <dbReference type="ChEBI" id="CHEBI:33019"/>
        <dbReference type="ChEBI" id="CHEBI:37565"/>
        <dbReference type="ChEBI" id="CHEBI:58805"/>
        <dbReference type="EC" id="2.7.7.65"/>
    </reaction>
</comment>
<feature type="region of interest" description="Disordered" evidence="3">
    <location>
        <begin position="341"/>
        <end position="370"/>
    </location>
</feature>
<gene>
    <name evidence="6" type="ORF">ACFOEK_04025</name>
</gene>
<dbReference type="InterPro" id="IPR043128">
    <property type="entry name" value="Rev_trsase/Diguanyl_cyclase"/>
</dbReference>
<evidence type="ECO:0000256" key="3">
    <source>
        <dbReference type="SAM" id="MobiDB-lite"/>
    </source>
</evidence>
<feature type="transmembrane region" description="Helical" evidence="4">
    <location>
        <begin position="216"/>
        <end position="239"/>
    </location>
</feature>
<protein>
    <recommendedName>
        <fullName evidence="1">diguanylate cyclase</fullName>
        <ecNumber evidence="1">2.7.7.65</ecNumber>
    </recommendedName>
</protein>
<name>A0ABV7H8F3_9GAMM</name>
<sequence>MTRQLKPYLPGLLLLCVAQWLAETQTALLTDWFEFLKWSGYGLLMITLGMSVHFNRPFYAHTTILLGIQYYLIQTYLQAPSTELDVQAQYVWLALWFPISLIIVALMPSRPVVHLSQALTVGLYLALLAWPWLDIESYSDWYYGILIEGGLKEQLLQLWPVSWSVSSVAIWIGYVLSLSAAIALAHWLKLPKVLPVLVVAGFVLNLRFHLPYESTLMLLAAVLSLLIYLMQQSWQLVYLDELTGLPGRRALNETMQGLGRKYTIAMMDVDHFKKFNDTYGHDIGDQVLKMVAARINEVTGGGKPFRYGGEEFTIVFSGKSVEQTLAHLEAVRTAIENYQMTIRRQDRPKDHDEGKKQRKKQSSDDTEQVSVTISIGVAQRTSEDKDPNVVLKSADKALYRAKESGRNCVCQ</sequence>
<dbReference type="EC" id="2.7.7.65" evidence="1"/>
<dbReference type="RefSeq" id="WP_386716512.1">
    <property type="nucleotide sequence ID" value="NZ_JBHRSZ010000002.1"/>
</dbReference>
<evidence type="ECO:0000256" key="1">
    <source>
        <dbReference type="ARBA" id="ARBA00012528"/>
    </source>
</evidence>
<keyword evidence="4" id="KW-0472">Membrane</keyword>
<keyword evidence="7" id="KW-1185">Reference proteome</keyword>
<dbReference type="InterPro" id="IPR000160">
    <property type="entry name" value="GGDEF_dom"/>
</dbReference>
<evidence type="ECO:0000256" key="4">
    <source>
        <dbReference type="SAM" id="Phobius"/>
    </source>
</evidence>
<dbReference type="Pfam" id="PF00990">
    <property type="entry name" value="GGDEF"/>
    <property type="match status" value="2"/>
</dbReference>
<keyword evidence="4" id="KW-0812">Transmembrane</keyword>
<evidence type="ECO:0000256" key="2">
    <source>
        <dbReference type="ARBA" id="ARBA00034247"/>
    </source>
</evidence>
<dbReference type="GO" id="GO:0052621">
    <property type="term" value="F:diguanylate cyclase activity"/>
    <property type="evidence" value="ECO:0007669"/>
    <property type="project" value="UniProtKB-EC"/>
</dbReference>
<evidence type="ECO:0000313" key="7">
    <source>
        <dbReference type="Proteomes" id="UP001595476"/>
    </source>
</evidence>
<evidence type="ECO:0000259" key="5">
    <source>
        <dbReference type="PROSITE" id="PS50887"/>
    </source>
</evidence>
<keyword evidence="6" id="KW-0808">Transferase</keyword>
<feature type="transmembrane region" description="Helical" evidence="4">
    <location>
        <begin position="115"/>
        <end position="133"/>
    </location>
</feature>
<comment type="caution">
    <text evidence="6">The sequence shown here is derived from an EMBL/GenBank/DDBJ whole genome shotgun (WGS) entry which is preliminary data.</text>
</comment>
<dbReference type="PANTHER" id="PTHR45138">
    <property type="entry name" value="REGULATORY COMPONENTS OF SENSORY TRANSDUCTION SYSTEM"/>
    <property type="match status" value="1"/>
</dbReference>
<keyword evidence="4" id="KW-1133">Transmembrane helix</keyword>
<dbReference type="PANTHER" id="PTHR45138:SF9">
    <property type="entry name" value="DIGUANYLATE CYCLASE DGCM-RELATED"/>
    <property type="match status" value="1"/>
</dbReference>
<feature type="domain" description="GGDEF" evidence="5">
    <location>
        <begin position="260"/>
        <end position="411"/>
    </location>
</feature>
<feature type="transmembrane region" description="Helical" evidence="4">
    <location>
        <begin position="89"/>
        <end position="108"/>
    </location>
</feature>
<dbReference type="SUPFAM" id="SSF55073">
    <property type="entry name" value="Nucleotide cyclase"/>
    <property type="match status" value="1"/>
</dbReference>
<dbReference type="CDD" id="cd01949">
    <property type="entry name" value="GGDEF"/>
    <property type="match status" value="1"/>
</dbReference>
<feature type="compositionally biased region" description="Basic and acidic residues" evidence="3">
    <location>
        <begin position="343"/>
        <end position="355"/>
    </location>
</feature>
<keyword evidence="6" id="KW-0548">Nucleotidyltransferase</keyword>
<dbReference type="PROSITE" id="PS50887">
    <property type="entry name" value="GGDEF"/>
    <property type="match status" value="1"/>
</dbReference>
<dbReference type="InterPro" id="IPR029787">
    <property type="entry name" value="Nucleotide_cyclase"/>
</dbReference>
<feature type="transmembrane region" description="Helical" evidence="4">
    <location>
        <begin position="59"/>
        <end position="77"/>
    </location>
</feature>
<evidence type="ECO:0000313" key="6">
    <source>
        <dbReference type="EMBL" id="MFC3150183.1"/>
    </source>
</evidence>
<dbReference type="Gene3D" id="3.30.70.270">
    <property type="match status" value="1"/>
</dbReference>
<dbReference type="NCBIfam" id="TIGR00254">
    <property type="entry name" value="GGDEF"/>
    <property type="match status" value="1"/>
</dbReference>
<dbReference type="EMBL" id="JBHRSZ010000002">
    <property type="protein sequence ID" value="MFC3150183.1"/>
    <property type="molecule type" value="Genomic_DNA"/>
</dbReference>
<dbReference type="Proteomes" id="UP001595476">
    <property type="component" value="Unassembled WGS sequence"/>
</dbReference>
<feature type="transmembrane region" description="Helical" evidence="4">
    <location>
        <begin position="168"/>
        <end position="188"/>
    </location>
</feature>
<dbReference type="SMART" id="SM00267">
    <property type="entry name" value="GGDEF"/>
    <property type="match status" value="1"/>
</dbReference>
<accession>A0ABV7H8F3</accession>
<dbReference type="InterPro" id="IPR050469">
    <property type="entry name" value="Diguanylate_Cyclase"/>
</dbReference>